<comment type="caution">
    <text evidence="1">The sequence shown here is derived from an EMBL/GenBank/DDBJ whole genome shotgun (WGS) entry which is preliminary data.</text>
</comment>
<evidence type="ECO:0000313" key="1">
    <source>
        <dbReference type="EMBL" id="MFD1216423.1"/>
    </source>
</evidence>
<reference evidence="2" key="1">
    <citation type="journal article" date="2019" name="Int. J. Syst. Evol. Microbiol.">
        <title>The Global Catalogue of Microorganisms (GCM) 10K type strain sequencing project: providing services to taxonomists for standard genome sequencing and annotation.</title>
        <authorList>
            <consortium name="The Broad Institute Genomics Platform"/>
            <consortium name="The Broad Institute Genome Sequencing Center for Infectious Disease"/>
            <person name="Wu L."/>
            <person name="Ma J."/>
        </authorList>
    </citation>
    <scope>NUCLEOTIDE SEQUENCE [LARGE SCALE GENOMIC DNA]</scope>
    <source>
        <strain evidence="2">CCUG 54356</strain>
    </source>
</reference>
<evidence type="ECO:0000313" key="2">
    <source>
        <dbReference type="Proteomes" id="UP001597264"/>
    </source>
</evidence>
<dbReference type="EMBL" id="JBHTLR010000007">
    <property type="protein sequence ID" value="MFD1216423.1"/>
    <property type="molecule type" value="Genomic_DNA"/>
</dbReference>
<accession>A0ABW3U6C0</accession>
<proteinExistence type="predicted"/>
<protein>
    <recommendedName>
        <fullName evidence="3">Minor tail protein</fullName>
    </recommendedName>
</protein>
<sequence>MPIVEFQPDLILNSVLAPRWRLEFVDSDTMSRAPVFSDAGATIEHAQPVTLDRMGQLPAIFVDDTVSYQVSAYNEFGVFRYQQTFPGPGVAIRFDDLADTPDSKTGEDGRFPTVDESSDRLVYRAPPSEFTGDWFYAADTTMVDPGLGFVRTDDAPVSATSMAISVSGSTGNDFTALFQTLRAGDILYAQTSSGANWARFEITGTPTDNTTWFLIPINRVDGSGTVNTGDNIIIRFSYGVSATSLVPTVQPIKSSSFTIPAPDNTSRTIIVPTDSSSGAFTLTPDSAGWQPGDSLIVVDSPGTSWAVNAVSLDIQGGGHNYHEDGATTISLTGGGIKRYVYVNSTTGFADGIPP</sequence>
<name>A0ABW3U6C0_9GAMM</name>
<keyword evidence="2" id="KW-1185">Reference proteome</keyword>
<organism evidence="1 2">
    <name type="scientific">Microbulbifer celer</name>
    <dbReference type="NCBI Taxonomy" id="435905"/>
    <lineage>
        <taxon>Bacteria</taxon>
        <taxon>Pseudomonadati</taxon>
        <taxon>Pseudomonadota</taxon>
        <taxon>Gammaproteobacteria</taxon>
        <taxon>Cellvibrionales</taxon>
        <taxon>Microbulbiferaceae</taxon>
        <taxon>Microbulbifer</taxon>
    </lineage>
</organism>
<evidence type="ECO:0008006" key="3">
    <source>
        <dbReference type="Google" id="ProtNLM"/>
    </source>
</evidence>
<dbReference type="Proteomes" id="UP001597264">
    <property type="component" value="Unassembled WGS sequence"/>
</dbReference>
<dbReference type="RefSeq" id="WP_230438520.1">
    <property type="nucleotide sequence ID" value="NZ_CP087715.1"/>
</dbReference>
<gene>
    <name evidence="1" type="ORF">ACFQ2X_07430</name>
</gene>